<proteinExistence type="inferred from homology"/>
<gene>
    <name evidence="3" type="ORF">CARN3_0999</name>
</gene>
<evidence type="ECO:0000313" key="3">
    <source>
        <dbReference type="EMBL" id="CBI00020.1"/>
    </source>
</evidence>
<reference evidence="3" key="1">
    <citation type="submission" date="2009-10" db="EMBL/GenBank/DDBJ databases">
        <title>Diversity of trophic interactions inside an arsenic-rich microbial ecosystem.</title>
        <authorList>
            <person name="Bertin P.N."/>
            <person name="Heinrich-Salmeron A."/>
            <person name="Pelletier E."/>
            <person name="Goulhen-Chollet F."/>
            <person name="Arsene-Ploetze F."/>
            <person name="Gallien S."/>
            <person name="Calteau A."/>
            <person name="Vallenet D."/>
            <person name="Casiot C."/>
            <person name="Chane-Woon-Ming B."/>
            <person name="Giloteaux L."/>
            <person name="Barakat M."/>
            <person name="Bonnefoy V."/>
            <person name="Bruneel O."/>
            <person name="Chandler M."/>
            <person name="Cleiss J."/>
            <person name="Duran R."/>
            <person name="Elbaz-Poulichet F."/>
            <person name="Fonknechten N."/>
            <person name="Lauga B."/>
            <person name="Mornico D."/>
            <person name="Ortet P."/>
            <person name="Schaeffer C."/>
            <person name="Siguier P."/>
            <person name="Alexander Thil Smith A."/>
            <person name="Van Dorsselaer A."/>
            <person name="Weissenbach J."/>
            <person name="Medigue C."/>
            <person name="Le Paslier D."/>
        </authorList>
    </citation>
    <scope>NUCLEOTIDE SEQUENCE</scope>
</reference>
<dbReference type="GO" id="GO:0004553">
    <property type="term" value="F:hydrolase activity, hydrolyzing O-glycosyl compounds"/>
    <property type="evidence" value="ECO:0007669"/>
    <property type="project" value="InterPro"/>
</dbReference>
<dbReference type="SUPFAM" id="SSF49899">
    <property type="entry name" value="Concanavalin A-like lectins/glucanases"/>
    <property type="match status" value="1"/>
</dbReference>
<dbReference type="InterPro" id="IPR026876">
    <property type="entry name" value="Fn3_assoc_repeat"/>
</dbReference>
<accession>E6PYL1</accession>
<dbReference type="Pfam" id="PF00722">
    <property type="entry name" value="Glyco_hydro_16"/>
    <property type="match status" value="1"/>
</dbReference>
<keyword evidence="3" id="KW-0378">Hydrolase</keyword>
<dbReference type="GO" id="GO:0005975">
    <property type="term" value="P:carbohydrate metabolic process"/>
    <property type="evidence" value="ECO:0007669"/>
    <property type="project" value="InterPro"/>
</dbReference>
<dbReference type="AlphaFoldDB" id="E6PYL1"/>
<organism evidence="3">
    <name type="scientific">mine drainage metagenome</name>
    <dbReference type="NCBI Taxonomy" id="410659"/>
    <lineage>
        <taxon>unclassified sequences</taxon>
        <taxon>metagenomes</taxon>
        <taxon>ecological metagenomes</taxon>
    </lineage>
</organism>
<feature type="domain" description="GH16" evidence="2">
    <location>
        <begin position="114"/>
        <end position="380"/>
    </location>
</feature>
<dbReference type="EMBL" id="CABN01000083">
    <property type="protein sequence ID" value="CBI00020.1"/>
    <property type="molecule type" value="Genomic_DNA"/>
</dbReference>
<sequence>MVRMSSVLRRSSTVGAFLVTVSLLLGCGGSSGNASSAPPQSQAATPAISPAAEQGGAVVVTLSTTTGGGTVYYTTDGSTPTSSSTVYEAPFLVASNLTVKAITAGSGLNVSNVASQSFSPNIASGTLVWSEDFNNAGSTNTEPNPAIWTYDTGNNGWGNNELEDYCGWGSTTSPCNPASPNAYVGTDGALHIVAEQPATGVYTSARLKTQGLFSFQYGRIEARIQVPEEQGLWPAFWMLGNNIATINWPGSGEMDIMERVNAATTPDFNEGSIHGTGFTGTNLGARFSFPAGETAAGWHTYGMIWKPGSVSYYVDDPSQPYVTYTTSSITSLSGSVWPFDAGPSFVILNLAVGGDYPGAPNSSTAFPAQLVVDYIHIYTN</sequence>
<comment type="caution">
    <text evidence="3">The sequence shown here is derived from an EMBL/GenBank/DDBJ whole genome shotgun (WGS) entry which is preliminary data.</text>
</comment>
<dbReference type="InterPro" id="IPR013320">
    <property type="entry name" value="ConA-like_dom_sf"/>
</dbReference>
<dbReference type="CDD" id="cd08023">
    <property type="entry name" value="GH16_laminarinase_like"/>
    <property type="match status" value="1"/>
</dbReference>
<dbReference type="PANTHER" id="PTHR10963:SF55">
    <property type="entry name" value="GLYCOSIDE HYDROLASE FAMILY 16 PROTEIN"/>
    <property type="match status" value="1"/>
</dbReference>
<protein>
    <submittedName>
        <fullName evidence="3">Glycoside hydrolase, family 16</fullName>
    </submittedName>
</protein>
<dbReference type="InterPro" id="IPR000757">
    <property type="entry name" value="Beta-glucanase-like"/>
</dbReference>
<dbReference type="InterPro" id="IPR050546">
    <property type="entry name" value="Glycosyl_Hydrlase_16"/>
</dbReference>
<evidence type="ECO:0000256" key="1">
    <source>
        <dbReference type="ARBA" id="ARBA00006865"/>
    </source>
</evidence>
<dbReference type="Pfam" id="PF13287">
    <property type="entry name" value="Fn3_assoc"/>
    <property type="match status" value="1"/>
</dbReference>
<evidence type="ECO:0000259" key="2">
    <source>
        <dbReference type="PROSITE" id="PS51762"/>
    </source>
</evidence>
<comment type="similarity">
    <text evidence="1">Belongs to the glycosyl hydrolase 16 family.</text>
</comment>
<dbReference type="PANTHER" id="PTHR10963">
    <property type="entry name" value="GLYCOSYL HYDROLASE-RELATED"/>
    <property type="match status" value="1"/>
</dbReference>
<dbReference type="PROSITE" id="PS51762">
    <property type="entry name" value="GH16_2"/>
    <property type="match status" value="1"/>
</dbReference>
<name>E6PYL1_9ZZZZ</name>
<dbReference type="PROSITE" id="PS51257">
    <property type="entry name" value="PROKAR_LIPOPROTEIN"/>
    <property type="match status" value="1"/>
</dbReference>
<dbReference type="Gene3D" id="2.60.120.200">
    <property type="match status" value="1"/>
</dbReference>